<dbReference type="Proteomes" id="UP001066276">
    <property type="component" value="Chromosome 3_1"/>
</dbReference>
<protein>
    <submittedName>
        <fullName evidence="2">Uncharacterized protein</fullName>
    </submittedName>
</protein>
<keyword evidence="3" id="KW-1185">Reference proteome</keyword>
<accession>A0AAV7U6N3</accession>
<comment type="caution">
    <text evidence="2">The sequence shown here is derived from an EMBL/GenBank/DDBJ whole genome shotgun (WGS) entry which is preliminary data.</text>
</comment>
<gene>
    <name evidence="2" type="ORF">NDU88_000278</name>
</gene>
<dbReference type="AlphaFoldDB" id="A0AAV7U6N3"/>
<dbReference type="EMBL" id="JANPWB010000005">
    <property type="protein sequence ID" value="KAJ1183458.1"/>
    <property type="molecule type" value="Genomic_DNA"/>
</dbReference>
<name>A0AAV7U6N3_PLEWA</name>
<evidence type="ECO:0000313" key="2">
    <source>
        <dbReference type="EMBL" id="KAJ1183458.1"/>
    </source>
</evidence>
<sequence length="131" mass="14453">MFALSPTVRVVDRNLGSDAEIFFKAVLSRHVLVEQGSRLLILAGSMPPHTDTFSCGMAQRQMPGGHLPTGSQQVSFGQDEPGGGRRRCSNNLYQNPRVREQERRPSFMYPRKHATQTAGTAPPLRCENGDS</sequence>
<evidence type="ECO:0000313" key="3">
    <source>
        <dbReference type="Proteomes" id="UP001066276"/>
    </source>
</evidence>
<organism evidence="2 3">
    <name type="scientific">Pleurodeles waltl</name>
    <name type="common">Iberian ribbed newt</name>
    <dbReference type="NCBI Taxonomy" id="8319"/>
    <lineage>
        <taxon>Eukaryota</taxon>
        <taxon>Metazoa</taxon>
        <taxon>Chordata</taxon>
        <taxon>Craniata</taxon>
        <taxon>Vertebrata</taxon>
        <taxon>Euteleostomi</taxon>
        <taxon>Amphibia</taxon>
        <taxon>Batrachia</taxon>
        <taxon>Caudata</taxon>
        <taxon>Salamandroidea</taxon>
        <taxon>Salamandridae</taxon>
        <taxon>Pleurodelinae</taxon>
        <taxon>Pleurodeles</taxon>
    </lineage>
</organism>
<proteinExistence type="predicted"/>
<feature type="region of interest" description="Disordered" evidence="1">
    <location>
        <begin position="55"/>
        <end position="131"/>
    </location>
</feature>
<reference evidence="2" key="1">
    <citation type="journal article" date="2022" name="bioRxiv">
        <title>Sequencing and chromosome-scale assembly of the giantPleurodeles waltlgenome.</title>
        <authorList>
            <person name="Brown T."/>
            <person name="Elewa A."/>
            <person name="Iarovenko S."/>
            <person name="Subramanian E."/>
            <person name="Araus A.J."/>
            <person name="Petzold A."/>
            <person name="Susuki M."/>
            <person name="Suzuki K.-i.T."/>
            <person name="Hayashi T."/>
            <person name="Toyoda A."/>
            <person name="Oliveira C."/>
            <person name="Osipova E."/>
            <person name="Leigh N.D."/>
            <person name="Simon A."/>
            <person name="Yun M.H."/>
        </authorList>
    </citation>
    <scope>NUCLEOTIDE SEQUENCE</scope>
    <source>
        <strain evidence="2">20211129_DDA</strain>
        <tissue evidence="2">Liver</tissue>
    </source>
</reference>
<evidence type="ECO:0000256" key="1">
    <source>
        <dbReference type="SAM" id="MobiDB-lite"/>
    </source>
</evidence>